<protein>
    <submittedName>
        <fullName evidence="8">PARP10_14_15</fullName>
        <ecNumber evidence="8">2.4.2.30</ecNumber>
    </submittedName>
</protein>
<keyword evidence="3 8" id="KW-0808">Transferase</keyword>
<dbReference type="Pfam" id="PF01661">
    <property type="entry name" value="Macro"/>
    <property type="match status" value="1"/>
</dbReference>
<evidence type="ECO:0000313" key="9">
    <source>
        <dbReference type="Proteomes" id="UP000683360"/>
    </source>
</evidence>
<feature type="compositionally biased region" description="Low complexity" evidence="6">
    <location>
        <begin position="251"/>
        <end position="263"/>
    </location>
</feature>
<evidence type="ECO:0000259" key="7">
    <source>
        <dbReference type="PROSITE" id="PS51154"/>
    </source>
</evidence>
<evidence type="ECO:0000313" key="8">
    <source>
        <dbReference type="EMBL" id="CAG2184698.1"/>
    </source>
</evidence>
<dbReference type="EC" id="2.4.2.30" evidence="8"/>
<dbReference type="GO" id="GO:0070212">
    <property type="term" value="P:protein poly-ADP-ribosylation"/>
    <property type="evidence" value="ECO:0007669"/>
    <property type="project" value="TreeGrafter"/>
</dbReference>
<gene>
    <name evidence="8" type="ORF">MEDL_343</name>
</gene>
<dbReference type="PANTHER" id="PTHR14453">
    <property type="entry name" value="PARP/ZINC FINGER CCCH TYPE DOMAIN CONTAINING PROTEIN"/>
    <property type="match status" value="1"/>
</dbReference>
<dbReference type="PROSITE" id="PS51154">
    <property type="entry name" value="MACRO"/>
    <property type="match status" value="1"/>
</dbReference>
<dbReference type="Gene3D" id="3.40.220.10">
    <property type="entry name" value="Leucine Aminopeptidase, subunit E, domain 1"/>
    <property type="match status" value="2"/>
</dbReference>
<feature type="domain" description="Macro" evidence="7">
    <location>
        <begin position="263"/>
        <end position="411"/>
    </location>
</feature>
<dbReference type="InterPro" id="IPR052056">
    <property type="entry name" value="Mono-ARTD/PARP"/>
</dbReference>
<dbReference type="SUPFAM" id="SSF52949">
    <property type="entry name" value="Macro domain-like"/>
    <property type="match status" value="1"/>
</dbReference>
<dbReference type="GO" id="GO:0005737">
    <property type="term" value="C:cytoplasm"/>
    <property type="evidence" value="ECO:0007669"/>
    <property type="project" value="TreeGrafter"/>
</dbReference>
<dbReference type="PANTHER" id="PTHR14453:SF67">
    <property type="entry name" value="POLY [ADP-RIBOSE] POLYMERASE"/>
    <property type="match status" value="1"/>
</dbReference>
<dbReference type="GO" id="GO:0003950">
    <property type="term" value="F:NAD+ poly-ADP-ribosyltransferase activity"/>
    <property type="evidence" value="ECO:0007669"/>
    <property type="project" value="UniProtKB-EC"/>
</dbReference>
<evidence type="ECO:0000256" key="1">
    <source>
        <dbReference type="ARBA" id="ARBA00004123"/>
    </source>
</evidence>
<dbReference type="EMBL" id="CAJPWZ010000016">
    <property type="protein sequence ID" value="CAG2184698.1"/>
    <property type="molecule type" value="Genomic_DNA"/>
</dbReference>
<feature type="region of interest" description="Disordered" evidence="6">
    <location>
        <begin position="220"/>
        <end position="263"/>
    </location>
</feature>
<comment type="subcellular location">
    <subcellularLocation>
        <location evidence="1">Nucleus</location>
    </subcellularLocation>
</comment>
<evidence type="ECO:0000256" key="5">
    <source>
        <dbReference type="ARBA" id="ARBA00023242"/>
    </source>
</evidence>
<accession>A0A8S3PMV4</accession>
<dbReference type="GO" id="GO:1990404">
    <property type="term" value="F:NAD+-protein mono-ADP-ribosyltransferase activity"/>
    <property type="evidence" value="ECO:0007669"/>
    <property type="project" value="TreeGrafter"/>
</dbReference>
<feature type="compositionally biased region" description="Polar residues" evidence="6">
    <location>
        <begin position="231"/>
        <end position="250"/>
    </location>
</feature>
<evidence type="ECO:0000256" key="3">
    <source>
        <dbReference type="ARBA" id="ARBA00022679"/>
    </source>
</evidence>
<evidence type="ECO:0000256" key="4">
    <source>
        <dbReference type="ARBA" id="ARBA00023027"/>
    </source>
</evidence>
<sequence>MQKTILKLEKELEAVRIGNDTDDFGIVTGMINPELQGQQIVLRQECKKAKVLPTNDTFDVKGTSDQILSLNRSLITRSKNKGDVFMEDSQGAVPKNGQPFPQHKQQADDDGFISYEDNILLKNNVKKESDKCIRLSLTKSLNELTALTNFEIQAPNDINIDSNKLQKVNIAVASVSEDIFWYFSYTNRTLSLKGNQYEMLQAAKHKCELILGIRQERRRGRGRRKIDTAPDYQSDNRAKSLSNDMNASLGRSTRVTSSSSNSTQDVVYKTPEGLVIRVYVGNILKLNVDCIVNAADETLSHGSLPYQCVIHAVGPKWYTYTDKRKCANDLEETVKNCFNEAEKKRMKSMAIPAISSGIFGVPREVCCRESRKAVQDFSRKNGTKSCLKEIHFVDKDAGMISMIQKEFSQIYNAIIST</sequence>
<organism evidence="8 9">
    <name type="scientific">Mytilus edulis</name>
    <name type="common">Blue mussel</name>
    <dbReference type="NCBI Taxonomy" id="6550"/>
    <lineage>
        <taxon>Eukaryota</taxon>
        <taxon>Metazoa</taxon>
        <taxon>Spiralia</taxon>
        <taxon>Lophotrochozoa</taxon>
        <taxon>Mollusca</taxon>
        <taxon>Bivalvia</taxon>
        <taxon>Autobranchia</taxon>
        <taxon>Pteriomorphia</taxon>
        <taxon>Mytilida</taxon>
        <taxon>Mytiloidea</taxon>
        <taxon>Mytilidae</taxon>
        <taxon>Mytilinae</taxon>
        <taxon>Mytilus</taxon>
    </lineage>
</organism>
<dbReference type="InterPro" id="IPR002589">
    <property type="entry name" value="Macro_dom"/>
</dbReference>
<reference evidence="8" key="1">
    <citation type="submission" date="2021-03" db="EMBL/GenBank/DDBJ databases">
        <authorList>
            <person name="Bekaert M."/>
        </authorList>
    </citation>
    <scope>NUCLEOTIDE SEQUENCE</scope>
</reference>
<dbReference type="AlphaFoldDB" id="A0A8S3PMV4"/>
<keyword evidence="5" id="KW-0539">Nucleus</keyword>
<keyword evidence="9" id="KW-1185">Reference proteome</keyword>
<comment type="caution">
    <text evidence="8">The sequence shown here is derived from an EMBL/GenBank/DDBJ whole genome shotgun (WGS) entry which is preliminary data.</text>
</comment>
<name>A0A8S3PMV4_MYTED</name>
<dbReference type="SMART" id="SM00506">
    <property type="entry name" value="A1pp"/>
    <property type="match status" value="1"/>
</dbReference>
<dbReference type="InterPro" id="IPR043472">
    <property type="entry name" value="Macro_dom-like"/>
</dbReference>
<dbReference type="OrthoDB" id="6133115at2759"/>
<evidence type="ECO:0000256" key="2">
    <source>
        <dbReference type="ARBA" id="ARBA00022676"/>
    </source>
</evidence>
<proteinExistence type="predicted"/>
<evidence type="ECO:0000256" key="6">
    <source>
        <dbReference type="SAM" id="MobiDB-lite"/>
    </source>
</evidence>
<keyword evidence="2 8" id="KW-0328">Glycosyltransferase</keyword>
<dbReference type="GO" id="GO:0003714">
    <property type="term" value="F:transcription corepressor activity"/>
    <property type="evidence" value="ECO:0007669"/>
    <property type="project" value="TreeGrafter"/>
</dbReference>
<dbReference type="GO" id="GO:0005634">
    <property type="term" value="C:nucleus"/>
    <property type="evidence" value="ECO:0007669"/>
    <property type="project" value="UniProtKB-SubCell"/>
</dbReference>
<dbReference type="GO" id="GO:0010629">
    <property type="term" value="P:negative regulation of gene expression"/>
    <property type="evidence" value="ECO:0007669"/>
    <property type="project" value="TreeGrafter"/>
</dbReference>
<dbReference type="Proteomes" id="UP000683360">
    <property type="component" value="Unassembled WGS sequence"/>
</dbReference>
<keyword evidence="4" id="KW-0520">NAD</keyword>